<feature type="compositionally biased region" description="Basic residues" evidence="29">
    <location>
        <begin position="721"/>
        <end position="730"/>
    </location>
</feature>
<evidence type="ECO:0000256" key="8">
    <source>
        <dbReference type="ARBA" id="ARBA00022723"/>
    </source>
</evidence>
<dbReference type="GO" id="GO:0046872">
    <property type="term" value="F:metal ion binding"/>
    <property type="evidence" value="ECO:0007669"/>
    <property type="project" value="UniProtKB-KW"/>
</dbReference>
<dbReference type="Pfam" id="PF16124">
    <property type="entry name" value="RecQ_Zn_bind"/>
    <property type="match status" value="1"/>
</dbReference>
<dbReference type="InterPro" id="IPR010716">
    <property type="entry name" value="RECQ5"/>
</dbReference>
<dbReference type="Gene3D" id="3.40.50.300">
    <property type="entry name" value="P-loop containing nucleotide triphosphate hydrolases"/>
    <property type="match status" value="2"/>
</dbReference>
<dbReference type="InterPro" id="IPR002464">
    <property type="entry name" value="DNA/RNA_helicase_DEAH_CS"/>
</dbReference>
<feature type="region of interest" description="Disordered" evidence="29">
    <location>
        <begin position="708"/>
        <end position="888"/>
    </location>
</feature>
<evidence type="ECO:0000256" key="5">
    <source>
        <dbReference type="ARBA" id="ARBA00022553"/>
    </source>
</evidence>
<keyword evidence="9" id="KW-0547">Nucleotide-binding</keyword>
<dbReference type="Pfam" id="PF08236">
    <property type="entry name" value="SRI"/>
    <property type="match status" value="1"/>
</dbReference>
<dbReference type="Pfam" id="PF00271">
    <property type="entry name" value="Helicase_C"/>
    <property type="match status" value="1"/>
</dbReference>
<dbReference type="PROSITE" id="PS51192">
    <property type="entry name" value="HELICASE_ATP_BIND_1"/>
    <property type="match status" value="1"/>
</dbReference>
<feature type="compositionally biased region" description="Basic and acidic residues" evidence="29">
    <location>
        <begin position="1444"/>
        <end position="1455"/>
    </location>
</feature>
<evidence type="ECO:0000256" key="12">
    <source>
        <dbReference type="ARBA" id="ARBA00022806"/>
    </source>
</evidence>
<comment type="caution">
    <text evidence="32">The sequence shown here is derived from an EMBL/GenBank/DDBJ whole genome shotgun (WGS) entry which is preliminary data.</text>
</comment>
<evidence type="ECO:0000256" key="22">
    <source>
        <dbReference type="ARBA" id="ARBA00034808"/>
    </source>
</evidence>
<keyword evidence="18" id="KW-0413">Isomerase</keyword>
<dbReference type="InterPro" id="IPR004589">
    <property type="entry name" value="DNA_helicase_ATP-dep_RecQ"/>
</dbReference>
<dbReference type="GO" id="GO:0006260">
    <property type="term" value="P:DNA replication"/>
    <property type="evidence" value="ECO:0007669"/>
    <property type="project" value="UniProtKB-KW"/>
</dbReference>
<sequence>MDPAKKKSSSAPPTINPNCKILRTLKDVFGFDSFRSSLQEKATRAVLQGEKDVFVCMPTGAGKSLCYQLPAVLTKGITMVISPLIALIQDQIDHLLALKVASCTMNSKTSVQERKKVLADLESDSPRLKLLYITPEMAASPSFQPCLASLLSRGLLSYLVVDEAHCVSQWGHDFRPSFLKLGELRNRLPGVPCVALTATANQRVQEDIAHSLCLRQPLTFKTSVFRSNLFYDVIFRDLLPDPFAHLHVFCTNALGCQTAAGGCGIIYCRTRESCEEVAYKLTCQGISAKPYHAGLKPDDRTTVQNEWMEGKVPVIVATVSFGMGVDKANVRFVAHWNIAKSLAGYYQESGRAGRDGAPSSCRIYYSPSDRDKMTFLISKEIARTQKVRGSKKEHDNASIKDFEAMVAFCEQAGCRHASIAQYFGDERPSCNKSCDFCRDPAAVRRQQEMAHSLTFNSKTCIQAREPKGAFGFDAELYAGGRRGYGFERYDEDYEGSGEDESDRRKKEFSDLFKKQMSMRKDKETKEVFAPPDPDCPLREASCQRIPRLTVKAREHCLAMLEEALSSHQRAAACSSSDPQSSAVDMEYEVFRLSKSANLYKATMLKKVTEIKKGEKTTAPADLAEGSDRNRPTARDDPESVAASENFVPASQLYSMKSKRVGAGVRGASNPFQSAAELLRTSQKASVAEEGQKAQESSACTLQALCSPEDTRGEPAVSSPSKKGKVSKKQQKLSEAAKDSRKISQFFKKKENAPKEEEEEPPQIQFPNGQDSKGGCEDQFPSPSLTTPATMAREEDGEDASSSKDSAGKAENSLGPEAQEPSGIQTERLILFIGQQLKESEDSTGSPVSSGKRSRSQKESLDSENPASKRTRADELPSDPGQPESKVSLLKKKVTFDPNIVQKERGPQAPQPVVSLKEAAEIVVKYLTPFYKDGKFASKELFKAFARFLSHFLTEGKTPMKKNVKEEARRLISRFFKTVQRCESEADWSHLQSPGTESLYISFHPQSRVITLNGSRISGSANSDPAFHSCPVSGDPSALLLYTGRGLIWAGRRVVVAWEVLMLSSGRMEEFETEEEEPWYDQHDLEQDLHLAAELGKTLLERNKELEDSLQQMYLTNEEQVQEIEYLSKQLEMLREMNEQHAKVYEQLDVTARDLELTNQRLVLESKASQQKIERLTGTIDTLQAQVDALQIQVEEMRSLEQLRVRREKRERRKTIHSFPCLKELCSAPRYEDGFVIRSSASELEAKPLEQENERLRETVASLRSQVQQERQRKEGAERECAAVLQEYTQLERRLHSAEGCQLRIRELETELRELQQMRQTKTYVLSGEDGLAQTLLNSAPESDTLEDPLAEEASRSQALPSSSPVRKSCSDTALNAIVAKDSCGRQQGSYALHANSVRKRGMSILREVDEQYHALLEKYEELLGKCRRHEESLRHAGVQTSRPVSRDPSMKDCRPPDSAGPPHPETVESISKQVEAVDKRLGQNTPEYKALFKEIFSRIQKTKTDINSTKAGKTSK</sequence>
<accession>A0A8J7T880</accession>
<dbReference type="FunFam" id="3.40.50.300:FF:000614">
    <property type="entry name" value="ATP-dependent DNA helicase"/>
    <property type="match status" value="1"/>
</dbReference>
<dbReference type="GO" id="GO:0006310">
    <property type="term" value="P:DNA recombination"/>
    <property type="evidence" value="ECO:0007669"/>
    <property type="project" value="InterPro"/>
</dbReference>
<keyword evidence="14" id="KW-0067">ATP-binding</keyword>
<reference evidence="32" key="1">
    <citation type="journal article" date="2021" name="Cell">
        <title>Tracing the genetic footprints of vertebrate landing in non-teleost ray-finned fishes.</title>
        <authorList>
            <person name="Bi X."/>
            <person name="Wang K."/>
            <person name="Yang L."/>
            <person name="Pan H."/>
            <person name="Jiang H."/>
            <person name="Wei Q."/>
            <person name="Fang M."/>
            <person name="Yu H."/>
            <person name="Zhu C."/>
            <person name="Cai Y."/>
            <person name="He Y."/>
            <person name="Gan X."/>
            <person name="Zeng H."/>
            <person name="Yu D."/>
            <person name="Zhu Y."/>
            <person name="Jiang H."/>
            <person name="Qiu Q."/>
            <person name="Yang H."/>
            <person name="Zhang Y.E."/>
            <person name="Wang W."/>
            <person name="Zhu M."/>
            <person name="He S."/>
            <person name="Zhang G."/>
        </authorList>
    </citation>
    <scope>NUCLEOTIDE SEQUENCE</scope>
    <source>
        <strain evidence="32">Allg_001</strain>
    </source>
</reference>
<dbReference type="CDD" id="cd18794">
    <property type="entry name" value="SF2_C_RecQ"/>
    <property type="match status" value="1"/>
</dbReference>
<dbReference type="GO" id="GO:0006355">
    <property type="term" value="P:regulation of DNA-templated transcription"/>
    <property type="evidence" value="ECO:0007669"/>
    <property type="project" value="InterPro"/>
</dbReference>
<dbReference type="InterPro" id="IPR013257">
    <property type="entry name" value="SRI"/>
</dbReference>
<feature type="region of interest" description="Disordered" evidence="29">
    <location>
        <begin position="1343"/>
        <end position="1367"/>
    </location>
</feature>
<evidence type="ECO:0000256" key="13">
    <source>
        <dbReference type="ARBA" id="ARBA00022833"/>
    </source>
</evidence>
<dbReference type="Proteomes" id="UP000736164">
    <property type="component" value="Unassembled WGS sequence"/>
</dbReference>
<dbReference type="GO" id="GO:0010605">
    <property type="term" value="P:negative regulation of macromolecule metabolic process"/>
    <property type="evidence" value="ECO:0007669"/>
    <property type="project" value="UniProtKB-ARBA"/>
</dbReference>
<dbReference type="GO" id="GO:0006281">
    <property type="term" value="P:DNA repair"/>
    <property type="evidence" value="ECO:0007669"/>
    <property type="project" value="UniProtKB-KW"/>
</dbReference>
<dbReference type="SUPFAM" id="SSF52540">
    <property type="entry name" value="P-loop containing nucleoside triphosphate hydrolases"/>
    <property type="match status" value="1"/>
</dbReference>
<feature type="non-terminal residue" evidence="32">
    <location>
        <position position="1"/>
    </location>
</feature>
<evidence type="ECO:0000256" key="1">
    <source>
        <dbReference type="ARBA" id="ARBA00001947"/>
    </source>
</evidence>
<keyword evidence="13" id="KW-0862">Zinc</keyword>
<evidence type="ECO:0000256" key="17">
    <source>
        <dbReference type="ARBA" id="ARBA00023204"/>
    </source>
</evidence>
<dbReference type="InterPro" id="IPR014001">
    <property type="entry name" value="Helicase_ATP-bd"/>
</dbReference>
<keyword evidence="12 32" id="KW-0347">Helicase</keyword>
<feature type="compositionally biased region" description="Basic and acidic residues" evidence="29">
    <location>
        <begin position="734"/>
        <end position="754"/>
    </location>
</feature>
<dbReference type="PROSITE" id="PS51194">
    <property type="entry name" value="HELICASE_CTER"/>
    <property type="match status" value="1"/>
</dbReference>
<dbReference type="GO" id="GO:0005524">
    <property type="term" value="F:ATP binding"/>
    <property type="evidence" value="ECO:0007669"/>
    <property type="project" value="UniProtKB-KW"/>
</dbReference>
<feature type="coiled-coil region" evidence="28">
    <location>
        <begin position="1165"/>
        <end position="1199"/>
    </location>
</feature>
<comment type="cofactor">
    <cofactor evidence="1">
        <name>Zn(2+)</name>
        <dbReference type="ChEBI" id="CHEBI:29105"/>
    </cofactor>
</comment>
<evidence type="ECO:0000259" key="31">
    <source>
        <dbReference type="PROSITE" id="PS51194"/>
    </source>
</evidence>
<evidence type="ECO:0000256" key="10">
    <source>
        <dbReference type="ARBA" id="ARBA00022763"/>
    </source>
</evidence>
<keyword evidence="33" id="KW-1185">Reference proteome</keyword>
<keyword evidence="11" id="KW-0378">Hydrolase</keyword>
<dbReference type="EC" id="5.6.2.4" evidence="22"/>
<evidence type="ECO:0000256" key="27">
    <source>
        <dbReference type="ARBA" id="ARBA00084014"/>
    </source>
</evidence>
<organism evidence="32 33">
    <name type="scientific">Atractosteus spatula</name>
    <name type="common">Alligator gar</name>
    <name type="synonym">Lepisosteus spatula</name>
    <dbReference type="NCBI Taxonomy" id="7917"/>
    <lineage>
        <taxon>Eukaryota</taxon>
        <taxon>Metazoa</taxon>
        <taxon>Chordata</taxon>
        <taxon>Craniata</taxon>
        <taxon>Vertebrata</taxon>
        <taxon>Euteleostomi</taxon>
        <taxon>Actinopterygii</taxon>
        <taxon>Neopterygii</taxon>
        <taxon>Holostei</taxon>
        <taxon>Semionotiformes</taxon>
        <taxon>Lepisosteidae</taxon>
        <taxon>Atractosteus</taxon>
    </lineage>
</organism>
<evidence type="ECO:0000259" key="30">
    <source>
        <dbReference type="PROSITE" id="PS51192"/>
    </source>
</evidence>
<comment type="similarity">
    <text evidence="3">Belongs to the helicase family. RecQ subfamily.</text>
</comment>
<dbReference type="GO" id="GO:0051301">
    <property type="term" value="P:cell division"/>
    <property type="evidence" value="ECO:0007669"/>
    <property type="project" value="UniProtKB-KW"/>
</dbReference>
<evidence type="ECO:0000256" key="18">
    <source>
        <dbReference type="ARBA" id="ARBA00023235"/>
    </source>
</evidence>
<feature type="coiled-coil region" evidence="28">
    <location>
        <begin position="1102"/>
        <end position="1136"/>
    </location>
</feature>
<dbReference type="GO" id="GO:0045934">
    <property type="term" value="P:negative regulation of nucleobase-containing compound metabolic process"/>
    <property type="evidence" value="ECO:0007669"/>
    <property type="project" value="UniProtKB-ARBA"/>
</dbReference>
<keyword evidence="8" id="KW-0479">Metal-binding</keyword>
<keyword evidence="17" id="KW-0234">DNA repair</keyword>
<dbReference type="InterPro" id="IPR011545">
    <property type="entry name" value="DEAD/DEAH_box_helicase_dom"/>
</dbReference>
<feature type="region of interest" description="Disordered" evidence="29">
    <location>
        <begin position="1433"/>
        <end position="1467"/>
    </location>
</feature>
<dbReference type="InterPro" id="IPR001650">
    <property type="entry name" value="Helicase_C-like"/>
</dbReference>
<comment type="subcellular location">
    <subcellularLocation>
        <location evidence="2">Nucleus</location>
        <location evidence="2">Nucleoplasm</location>
    </subcellularLocation>
</comment>
<dbReference type="Pfam" id="PF06959">
    <property type="entry name" value="RecQ5"/>
    <property type="match status" value="1"/>
</dbReference>
<keyword evidence="20" id="KW-0131">Cell cycle</keyword>
<dbReference type="FunFam" id="3.40.50.300:FF:000444">
    <property type="entry name" value="ATP-dependent DNA helicase"/>
    <property type="match status" value="1"/>
</dbReference>
<feature type="region of interest" description="Disordered" evidence="29">
    <location>
        <begin position="616"/>
        <end position="645"/>
    </location>
</feature>
<keyword evidence="15 28" id="KW-0175">Coiled coil</keyword>
<evidence type="ECO:0000256" key="11">
    <source>
        <dbReference type="ARBA" id="ARBA00022801"/>
    </source>
</evidence>
<feature type="coiled-coil region" evidence="28">
    <location>
        <begin position="1245"/>
        <end position="1324"/>
    </location>
</feature>
<evidence type="ECO:0000313" key="33">
    <source>
        <dbReference type="Proteomes" id="UP000736164"/>
    </source>
</evidence>
<evidence type="ECO:0000256" key="20">
    <source>
        <dbReference type="ARBA" id="ARBA00023306"/>
    </source>
</evidence>
<evidence type="ECO:0000256" key="15">
    <source>
        <dbReference type="ARBA" id="ARBA00023054"/>
    </source>
</evidence>
<dbReference type="InterPro" id="IPR027417">
    <property type="entry name" value="P-loop_NTPase"/>
</dbReference>
<evidence type="ECO:0000256" key="25">
    <source>
        <dbReference type="ARBA" id="ARBA00076757"/>
    </source>
</evidence>
<evidence type="ECO:0000256" key="3">
    <source>
        <dbReference type="ARBA" id="ARBA00005446"/>
    </source>
</evidence>
<evidence type="ECO:0000256" key="6">
    <source>
        <dbReference type="ARBA" id="ARBA00022618"/>
    </source>
</evidence>
<feature type="domain" description="Helicase C-terminal" evidence="31">
    <location>
        <begin position="242"/>
        <end position="398"/>
    </location>
</feature>
<keyword evidence="19" id="KW-0539">Nucleus</keyword>
<evidence type="ECO:0000256" key="4">
    <source>
        <dbReference type="ARBA" id="ARBA00009019"/>
    </source>
</evidence>
<name>A0A8J7T880_ATRSP</name>
<dbReference type="GO" id="GO:0043138">
    <property type="term" value="F:3'-5' DNA helicase activity"/>
    <property type="evidence" value="ECO:0007669"/>
    <property type="project" value="UniProtKB-EC"/>
</dbReference>
<evidence type="ECO:0000256" key="29">
    <source>
        <dbReference type="SAM" id="MobiDB-lite"/>
    </source>
</evidence>
<dbReference type="PANTHER" id="PTHR19232:SF10">
    <property type="entry name" value="CEREBELLAR DEGENERATION-RELATED PROTEIN 2-LIKE"/>
    <property type="match status" value="1"/>
</dbReference>
<feature type="non-terminal residue" evidence="32">
    <location>
        <position position="1516"/>
    </location>
</feature>
<evidence type="ECO:0000256" key="28">
    <source>
        <dbReference type="SAM" id="Coils"/>
    </source>
</evidence>
<feature type="compositionally biased region" description="Basic and acidic residues" evidence="29">
    <location>
        <begin position="625"/>
        <end position="637"/>
    </location>
</feature>
<comment type="catalytic activity">
    <reaction evidence="21">
        <text>Couples ATP hydrolysis with the unwinding of duplex DNA by translocating in the 3'-5' direction.</text>
        <dbReference type="EC" id="5.6.2.4"/>
    </reaction>
</comment>
<gene>
    <name evidence="32" type="primary">Recql5</name>
    <name evidence="32" type="ORF">GTO95_0012365</name>
</gene>
<dbReference type="InterPro" id="IPR026079">
    <property type="entry name" value="CDR2"/>
</dbReference>
<dbReference type="GO" id="GO:0005654">
    <property type="term" value="C:nucleoplasm"/>
    <property type="evidence" value="ECO:0007669"/>
    <property type="project" value="UniProtKB-SubCell"/>
</dbReference>
<dbReference type="SMART" id="SM00490">
    <property type="entry name" value="HELICc"/>
    <property type="match status" value="1"/>
</dbReference>
<keyword evidence="16" id="KW-0238">DNA-binding</keyword>
<dbReference type="PROSITE" id="PS00690">
    <property type="entry name" value="DEAH_ATP_HELICASE"/>
    <property type="match status" value="1"/>
</dbReference>
<evidence type="ECO:0000256" key="14">
    <source>
        <dbReference type="ARBA" id="ARBA00022840"/>
    </source>
</evidence>
<dbReference type="Gene3D" id="6.10.250.2460">
    <property type="match status" value="1"/>
</dbReference>
<dbReference type="SMART" id="SM00487">
    <property type="entry name" value="DEXDc"/>
    <property type="match status" value="1"/>
</dbReference>
<dbReference type="PANTHER" id="PTHR19232">
    <property type="entry name" value="CENTROCORTIN FAMILY MEMBER"/>
    <property type="match status" value="1"/>
</dbReference>
<keyword evidence="10" id="KW-0227">DNA damage</keyword>
<proteinExistence type="inferred from homology"/>
<evidence type="ECO:0000256" key="7">
    <source>
        <dbReference type="ARBA" id="ARBA00022705"/>
    </source>
</evidence>
<evidence type="ECO:0000256" key="23">
    <source>
        <dbReference type="ARBA" id="ARBA00049360"/>
    </source>
</evidence>
<evidence type="ECO:0000256" key="21">
    <source>
        <dbReference type="ARBA" id="ARBA00034617"/>
    </source>
</evidence>
<evidence type="ECO:0000313" key="32">
    <source>
        <dbReference type="EMBL" id="MBN3313346.1"/>
    </source>
</evidence>
<evidence type="ECO:0000256" key="26">
    <source>
        <dbReference type="ARBA" id="ARBA00078243"/>
    </source>
</evidence>
<comment type="catalytic activity">
    <reaction evidence="23">
        <text>ATP + H2O = ADP + phosphate + H(+)</text>
        <dbReference type="Rhea" id="RHEA:13065"/>
        <dbReference type="ChEBI" id="CHEBI:15377"/>
        <dbReference type="ChEBI" id="CHEBI:15378"/>
        <dbReference type="ChEBI" id="CHEBI:30616"/>
        <dbReference type="ChEBI" id="CHEBI:43474"/>
        <dbReference type="ChEBI" id="CHEBI:456216"/>
    </reaction>
</comment>
<evidence type="ECO:0000256" key="2">
    <source>
        <dbReference type="ARBA" id="ARBA00004642"/>
    </source>
</evidence>
<keyword evidence="6" id="KW-0132">Cell division</keyword>
<dbReference type="EMBL" id="JAAWVO010011487">
    <property type="protein sequence ID" value="MBN3313346.1"/>
    <property type="molecule type" value="Genomic_DNA"/>
</dbReference>
<dbReference type="Gene3D" id="6.10.250.3140">
    <property type="match status" value="1"/>
</dbReference>
<keyword evidence="5" id="KW-0597">Phosphoprotein</keyword>
<feature type="domain" description="Helicase ATP-binding" evidence="30">
    <location>
        <begin position="44"/>
        <end position="218"/>
    </location>
</feature>
<dbReference type="GO" id="GO:0003677">
    <property type="term" value="F:DNA binding"/>
    <property type="evidence" value="ECO:0007669"/>
    <property type="project" value="UniProtKB-KW"/>
</dbReference>
<feature type="compositionally biased region" description="Polar residues" evidence="29">
    <location>
        <begin position="1355"/>
        <end position="1367"/>
    </location>
</feature>
<evidence type="ECO:0000256" key="19">
    <source>
        <dbReference type="ARBA" id="ARBA00023242"/>
    </source>
</evidence>
<evidence type="ECO:0000256" key="24">
    <source>
        <dbReference type="ARBA" id="ARBA00074289"/>
    </source>
</evidence>
<dbReference type="GO" id="GO:0016787">
    <property type="term" value="F:hydrolase activity"/>
    <property type="evidence" value="ECO:0007669"/>
    <property type="project" value="UniProtKB-KW"/>
</dbReference>
<dbReference type="InterPro" id="IPR032284">
    <property type="entry name" value="RecQ_Zn-bd"/>
</dbReference>
<protein>
    <recommendedName>
        <fullName evidence="24">ATP-dependent DNA helicase Q5</fullName>
        <ecNumber evidence="22">5.6.2.4</ecNumber>
    </recommendedName>
    <alternativeName>
        <fullName evidence="25">DNA 3'-5' helicase RecQ5</fullName>
    </alternativeName>
    <alternativeName>
        <fullName evidence="26">DNA helicase, RecQ-like type 5</fullName>
    </alternativeName>
    <alternativeName>
        <fullName evidence="27">RecQ protein-like 5</fullName>
    </alternativeName>
</protein>
<evidence type="ECO:0000256" key="9">
    <source>
        <dbReference type="ARBA" id="ARBA00022741"/>
    </source>
</evidence>
<dbReference type="GO" id="GO:0005694">
    <property type="term" value="C:chromosome"/>
    <property type="evidence" value="ECO:0007669"/>
    <property type="project" value="InterPro"/>
</dbReference>
<comment type="similarity">
    <text evidence="4">Belongs to the CDR2 family.</text>
</comment>
<dbReference type="Pfam" id="PF00270">
    <property type="entry name" value="DEAD"/>
    <property type="match status" value="1"/>
</dbReference>
<dbReference type="NCBIfam" id="TIGR00614">
    <property type="entry name" value="recQ_fam"/>
    <property type="match status" value="1"/>
</dbReference>
<keyword evidence="7" id="KW-0235">DNA replication</keyword>
<evidence type="ECO:0000256" key="16">
    <source>
        <dbReference type="ARBA" id="ARBA00023125"/>
    </source>
</evidence>